<evidence type="ECO:0000256" key="1">
    <source>
        <dbReference type="ARBA" id="ARBA00007169"/>
    </source>
</evidence>
<dbReference type="AlphaFoldDB" id="A0A646KMZ5"/>
<keyword evidence="4" id="KW-1185">Reference proteome</keyword>
<dbReference type="OrthoDB" id="8480037at2"/>
<gene>
    <name evidence="3" type="ORF">FF041_26520</name>
</gene>
<evidence type="ECO:0000259" key="2">
    <source>
        <dbReference type="Pfam" id="PF00975"/>
    </source>
</evidence>
<dbReference type="Gene3D" id="3.40.50.1820">
    <property type="entry name" value="alpha/beta hydrolase"/>
    <property type="match status" value="1"/>
</dbReference>
<dbReference type="GO" id="GO:0008610">
    <property type="term" value="P:lipid biosynthetic process"/>
    <property type="evidence" value="ECO:0007669"/>
    <property type="project" value="TreeGrafter"/>
</dbReference>
<dbReference type="SUPFAM" id="SSF53474">
    <property type="entry name" value="alpha/beta-Hydrolases"/>
    <property type="match status" value="1"/>
</dbReference>
<dbReference type="EMBL" id="VCLA01000172">
    <property type="protein sequence ID" value="MQT03595.1"/>
    <property type="molecule type" value="Genomic_DNA"/>
</dbReference>
<protein>
    <submittedName>
        <fullName evidence="3">Thioesterase</fullName>
    </submittedName>
</protein>
<dbReference type="InterPro" id="IPR001031">
    <property type="entry name" value="Thioesterase"/>
</dbReference>
<sequence>MFCFPYAGGGASAYAAWQRKLGPTVDVQPVQLPGREGRMAEPRFTDLAALVADLDREIGPELEGPHVLYGHSMGALIAFALTQRRRARGAPLPVALLLSAHRAPHLPAPPLTGCYTKDDMELVRGLAALGGLPRALLDRPEWLAALLPVVRGDLMLCAGAGGVDRSPLPVPVHSFAGADDRLVTVAEIREWAAYSTRESGTTVLPGGHFFIREHEGVFLDRLSDALRLYAEPAELAELAGLDLVGAPSD</sequence>
<dbReference type="PANTHER" id="PTHR11487:SF0">
    <property type="entry name" value="S-ACYL FATTY ACID SYNTHASE THIOESTERASE, MEDIUM CHAIN"/>
    <property type="match status" value="1"/>
</dbReference>
<dbReference type="InterPro" id="IPR029058">
    <property type="entry name" value="AB_hydrolase_fold"/>
</dbReference>
<feature type="domain" description="Thioesterase" evidence="2">
    <location>
        <begin position="2"/>
        <end position="217"/>
    </location>
</feature>
<reference evidence="3 4" key="1">
    <citation type="submission" date="2019-05" db="EMBL/GenBank/DDBJ databases">
        <title>Comparative genomics and metabolomics analyses of clavulanic acid producing Streptomyces species provides insight into specialized metabolism and evolution of beta-lactam biosynthetic gene clusters.</title>
        <authorList>
            <person name="Moore M.A."/>
            <person name="Cruz-Morales P."/>
            <person name="Barona Gomez F."/>
            <person name="Kapil T."/>
        </authorList>
    </citation>
    <scope>NUCLEOTIDE SEQUENCE [LARGE SCALE GENOMIC DNA]</scope>
    <source>
        <strain evidence="3 4">NRRL 5741</strain>
    </source>
</reference>
<comment type="similarity">
    <text evidence="1">Belongs to the thioesterase family.</text>
</comment>
<name>A0A646KMZ5_STRJU</name>
<evidence type="ECO:0000313" key="4">
    <source>
        <dbReference type="Proteomes" id="UP000419138"/>
    </source>
</evidence>
<organism evidence="3 4">
    <name type="scientific">Streptomyces jumonjinensis</name>
    <dbReference type="NCBI Taxonomy" id="1945"/>
    <lineage>
        <taxon>Bacteria</taxon>
        <taxon>Bacillati</taxon>
        <taxon>Actinomycetota</taxon>
        <taxon>Actinomycetes</taxon>
        <taxon>Kitasatosporales</taxon>
        <taxon>Streptomycetaceae</taxon>
        <taxon>Streptomyces</taxon>
    </lineage>
</organism>
<evidence type="ECO:0000313" key="3">
    <source>
        <dbReference type="EMBL" id="MQT03595.1"/>
    </source>
</evidence>
<dbReference type="Proteomes" id="UP000419138">
    <property type="component" value="Unassembled WGS sequence"/>
</dbReference>
<accession>A0A646KMZ5</accession>
<comment type="caution">
    <text evidence="3">The sequence shown here is derived from an EMBL/GenBank/DDBJ whole genome shotgun (WGS) entry which is preliminary data.</text>
</comment>
<dbReference type="Pfam" id="PF00975">
    <property type="entry name" value="Thioesterase"/>
    <property type="match status" value="1"/>
</dbReference>
<proteinExistence type="inferred from homology"/>
<dbReference type="PANTHER" id="PTHR11487">
    <property type="entry name" value="THIOESTERASE"/>
    <property type="match status" value="1"/>
</dbReference>
<dbReference type="InterPro" id="IPR012223">
    <property type="entry name" value="TEII"/>
</dbReference>